<keyword evidence="1" id="KW-0472">Membrane</keyword>
<feature type="transmembrane region" description="Helical" evidence="1">
    <location>
        <begin position="376"/>
        <end position="393"/>
    </location>
</feature>
<feature type="transmembrane region" description="Helical" evidence="1">
    <location>
        <begin position="101"/>
        <end position="118"/>
    </location>
</feature>
<evidence type="ECO:0000256" key="1">
    <source>
        <dbReference type="SAM" id="Phobius"/>
    </source>
</evidence>
<feature type="transmembrane region" description="Helical" evidence="1">
    <location>
        <begin position="405"/>
        <end position="426"/>
    </location>
</feature>
<sequence length="518" mass="60668">MNNSKTTLYISIFLLIISISLTIFTRVYSFPKAGTDFVDFLTHFYDMKRYYDNNSMPVVGARFQMGPLTEEVAPRVPGGFFYLHYLTCYKLASENIELTRVFNFITMFLPAVIFLLWVYKRFGISIMSILSVLTLFNIYFVYTNNIFYNPNITLSLSFLLIPLLGEYIIGDKPYIPAMMFFPLLALMGQAHFAVYYGIVPTVIVYLIIRYKYTIKNIKALAMGVFLAFLTYLPYLVSEIKNGFYNTNKMLNFSVNSDLRNVFPFPQVHSLLMFPTNEFSVMYSANNFEKIMNFYLQNNPFFVFTLAVLIISILVILTAFLYSVITFFKYKRYKFDIKTNDKTLILVKELMLIFLLYFPVTIAVTFLGRGIAGQFRYQYGAFALSFVPMMYLLYSLKINLKYKYINYLSIFYIFSAIAMTFNIVVFYKNYQEPYRWKSYIDTVQNIANDANGEKFIIENGSLYFSQMGFVYNKNGYWNEVTNSANIIYYLENTKDNTNIINLPIISSNNIYIVYKKEQK</sequence>
<dbReference type="RefSeq" id="WP_048593844.1">
    <property type="nucleotide sequence ID" value="NZ_CVLB01000001.1"/>
</dbReference>
<organism evidence="2 3">
    <name type="scientific">Brachyspira suanatina</name>
    <dbReference type="NCBI Taxonomy" id="381802"/>
    <lineage>
        <taxon>Bacteria</taxon>
        <taxon>Pseudomonadati</taxon>
        <taxon>Spirochaetota</taxon>
        <taxon>Spirochaetia</taxon>
        <taxon>Brachyspirales</taxon>
        <taxon>Brachyspiraceae</taxon>
        <taxon>Brachyspira</taxon>
    </lineage>
</organism>
<dbReference type="Proteomes" id="UP000043763">
    <property type="component" value="Unassembled WGS sequence"/>
</dbReference>
<evidence type="ECO:0008006" key="4">
    <source>
        <dbReference type="Google" id="ProtNLM"/>
    </source>
</evidence>
<evidence type="ECO:0000313" key="3">
    <source>
        <dbReference type="Proteomes" id="UP000043763"/>
    </source>
</evidence>
<keyword evidence="1" id="KW-0812">Transmembrane</keyword>
<feature type="transmembrane region" description="Helical" evidence="1">
    <location>
        <begin position="154"/>
        <end position="170"/>
    </location>
</feature>
<feature type="transmembrane region" description="Helical" evidence="1">
    <location>
        <begin position="190"/>
        <end position="208"/>
    </location>
</feature>
<keyword evidence="3" id="KW-1185">Reference proteome</keyword>
<proteinExistence type="predicted"/>
<keyword evidence="1" id="KW-1133">Transmembrane helix</keyword>
<dbReference type="OrthoDB" id="305412at2"/>
<protein>
    <recommendedName>
        <fullName evidence="4">Glycosyltransferase RgtA/B/C/D-like domain-containing protein</fullName>
    </recommendedName>
</protein>
<accession>A0A0G4K598</accession>
<feature type="transmembrane region" description="Helical" evidence="1">
    <location>
        <begin position="300"/>
        <end position="327"/>
    </location>
</feature>
<evidence type="ECO:0000313" key="2">
    <source>
        <dbReference type="EMBL" id="CRF32365.1"/>
    </source>
</evidence>
<name>A0A0G4K598_9SPIR</name>
<feature type="transmembrane region" description="Helical" evidence="1">
    <location>
        <begin position="6"/>
        <end position="24"/>
    </location>
</feature>
<feature type="transmembrane region" description="Helical" evidence="1">
    <location>
        <begin position="124"/>
        <end position="142"/>
    </location>
</feature>
<dbReference type="AlphaFoldDB" id="A0A0G4K598"/>
<gene>
    <name evidence="2" type="ORF">BRSU_0745</name>
</gene>
<dbReference type="EMBL" id="CVLB01000001">
    <property type="protein sequence ID" value="CRF32365.1"/>
    <property type="molecule type" value="Genomic_DNA"/>
</dbReference>
<reference evidence="3" key="1">
    <citation type="submission" date="2015-04" db="EMBL/GenBank/DDBJ databases">
        <authorList>
            <person name="Mushtaq Mamoona"/>
        </authorList>
    </citation>
    <scope>NUCLEOTIDE SEQUENCE [LARGE SCALE GENOMIC DNA]</scope>
    <source>
        <strain evidence="3">AN4859/03</strain>
    </source>
</reference>
<feature type="transmembrane region" description="Helical" evidence="1">
    <location>
        <begin position="348"/>
        <end position="370"/>
    </location>
</feature>
<feature type="transmembrane region" description="Helical" evidence="1">
    <location>
        <begin position="220"/>
        <end position="236"/>
    </location>
</feature>